<dbReference type="EMBL" id="SSOP01000059">
    <property type="protein sequence ID" value="KAB5592604.1"/>
    <property type="molecule type" value="Genomic_DNA"/>
</dbReference>
<name>A0A5N5QLQ4_9AGAM</name>
<feature type="transmembrane region" description="Helical" evidence="1">
    <location>
        <begin position="32"/>
        <end position="52"/>
    </location>
</feature>
<evidence type="ECO:0000313" key="2">
    <source>
        <dbReference type="EMBL" id="KAB5592604.1"/>
    </source>
</evidence>
<sequence length="445" mass="49780">MEQREEGFQARFYRLERQSKAESLGFRRKLKVVVWVGVAGIVAYFLVPFAALGSPFSTERSVLTNQAITHAKLVSSSDLLVNANGTATFRAQDITPTKFSDVFDVPYLSDKLGVPLLEWHELKHTSDSSTGGSPLVTEQLGCWSTSAGNDAWGGSRGQPTESYSARLYGLDISYTPVPSSSTLTHGADSRTTVWSIWALAMLGYPKTRAKALPDQLALTFPLHDGSGKKLLPDDHMLCFDLLYYTGVVQPIPTNDFFADYSPFWNQVGIHMRWKSSLVNIATQYLRRHFGVNARDPIPPFIAVHVRRADFRETCPSGINKDDCFAPMSAYHRRVQEVKERLRNRPNEVNVRAVLVTSDEHDAAWWDQVAALGPEWRWIDHKAEQTDEKYGNWFALLLDTVFQSMGAGFVGTARSTMSDIAQKRVEDWNGGETATVRWGTPGADDH</sequence>
<evidence type="ECO:0000256" key="1">
    <source>
        <dbReference type="SAM" id="Phobius"/>
    </source>
</evidence>
<keyword evidence="1" id="KW-0812">Transmembrane</keyword>
<keyword evidence="3" id="KW-1185">Reference proteome</keyword>
<dbReference type="AlphaFoldDB" id="A0A5N5QLQ4"/>
<evidence type="ECO:0000313" key="3">
    <source>
        <dbReference type="Proteomes" id="UP000383932"/>
    </source>
</evidence>
<reference evidence="2 3" key="1">
    <citation type="journal article" date="2019" name="Fungal Biol. Biotechnol.">
        <title>Draft genome sequence of fastidious pathogen Ceratobasidium theobromae, which causes vascular-streak dieback in Theobroma cacao.</title>
        <authorList>
            <person name="Ali S.S."/>
            <person name="Asman A."/>
            <person name="Shao J."/>
            <person name="Firmansyah A.P."/>
            <person name="Susilo A.W."/>
            <person name="Rosmana A."/>
            <person name="McMahon P."/>
            <person name="Junaid M."/>
            <person name="Guest D."/>
            <person name="Kheng T.Y."/>
            <person name="Meinhardt L.W."/>
            <person name="Bailey B.A."/>
        </authorList>
    </citation>
    <scope>NUCLEOTIDE SEQUENCE [LARGE SCALE GENOMIC DNA]</scope>
    <source>
        <strain evidence="2 3">CT2</strain>
    </source>
</reference>
<keyword evidence="1" id="KW-0472">Membrane</keyword>
<keyword evidence="1" id="KW-1133">Transmembrane helix</keyword>
<gene>
    <name evidence="2" type="ORF">CTheo_3930</name>
</gene>
<accession>A0A5N5QLQ4</accession>
<dbReference type="OrthoDB" id="423313at2759"/>
<dbReference type="Proteomes" id="UP000383932">
    <property type="component" value="Unassembled WGS sequence"/>
</dbReference>
<dbReference type="CDD" id="cd11296">
    <property type="entry name" value="O-FucT_like"/>
    <property type="match status" value="1"/>
</dbReference>
<organism evidence="2 3">
    <name type="scientific">Ceratobasidium theobromae</name>
    <dbReference type="NCBI Taxonomy" id="1582974"/>
    <lineage>
        <taxon>Eukaryota</taxon>
        <taxon>Fungi</taxon>
        <taxon>Dikarya</taxon>
        <taxon>Basidiomycota</taxon>
        <taxon>Agaricomycotina</taxon>
        <taxon>Agaricomycetes</taxon>
        <taxon>Cantharellales</taxon>
        <taxon>Ceratobasidiaceae</taxon>
        <taxon>Ceratobasidium</taxon>
    </lineage>
</organism>
<proteinExistence type="predicted"/>
<dbReference type="Gene3D" id="3.40.50.11350">
    <property type="match status" value="1"/>
</dbReference>
<comment type="caution">
    <text evidence="2">The sequence shown here is derived from an EMBL/GenBank/DDBJ whole genome shotgun (WGS) entry which is preliminary data.</text>
</comment>
<protein>
    <submittedName>
        <fullName evidence="2">O-FucT domain containing protein</fullName>
    </submittedName>
</protein>